<name>A0A940RV38_9ACTN</name>
<evidence type="ECO:0000313" key="3">
    <source>
        <dbReference type="EMBL" id="MBP0457870.1"/>
    </source>
</evidence>
<evidence type="ECO:0000256" key="2">
    <source>
        <dbReference type="PIRSR" id="PIRSR007531-2"/>
    </source>
</evidence>
<dbReference type="InterPro" id="IPR012853">
    <property type="entry name" value="CPT"/>
</dbReference>
<accession>A0A940RV38</accession>
<comment type="caution">
    <text evidence="3">The sequence shown here is derived from an EMBL/GenBank/DDBJ whole genome shotgun (WGS) entry which is preliminary data.</text>
</comment>
<dbReference type="AlphaFoldDB" id="A0A940RV38"/>
<organism evidence="3 4">
    <name type="scientific">Streptomyces montanisoli</name>
    <dbReference type="NCBI Taxonomy" id="2798581"/>
    <lineage>
        <taxon>Bacteria</taxon>
        <taxon>Bacillati</taxon>
        <taxon>Actinomycetota</taxon>
        <taxon>Actinomycetes</taxon>
        <taxon>Kitasatosporales</taxon>
        <taxon>Streptomycetaceae</taxon>
        <taxon>Streptomyces</taxon>
    </lineage>
</organism>
<dbReference type="Gene3D" id="3.40.50.300">
    <property type="entry name" value="P-loop containing nucleotide triphosphate hydrolases"/>
    <property type="match status" value="1"/>
</dbReference>
<dbReference type="GO" id="GO:0005524">
    <property type="term" value="F:ATP binding"/>
    <property type="evidence" value="ECO:0007669"/>
    <property type="project" value="InterPro"/>
</dbReference>
<dbReference type="Pfam" id="PF07931">
    <property type="entry name" value="CPT"/>
    <property type="match status" value="1"/>
</dbReference>
<evidence type="ECO:0000313" key="4">
    <source>
        <dbReference type="Proteomes" id="UP000670475"/>
    </source>
</evidence>
<dbReference type="PIRSF" id="PIRSF007531">
    <property type="entry name" value="CPT"/>
    <property type="match status" value="1"/>
</dbReference>
<feature type="active site" evidence="1">
    <location>
        <position position="57"/>
    </location>
</feature>
<dbReference type="EMBL" id="JAGIQL010000030">
    <property type="protein sequence ID" value="MBP0457870.1"/>
    <property type="molecule type" value="Genomic_DNA"/>
</dbReference>
<keyword evidence="4" id="KW-1185">Reference proteome</keyword>
<dbReference type="GO" id="GO:0016740">
    <property type="term" value="F:transferase activity"/>
    <property type="evidence" value="ECO:0007669"/>
    <property type="project" value="InterPro"/>
</dbReference>
<dbReference type="InterPro" id="IPR027417">
    <property type="entry name" value="P-loop_NTPase"/>
</dbReference>
<gene>
    <name evidence="3" type="ORF">JFN87_10210</name>
</gene>
<sequence>MPGGRIATADLLRDDVPHTAEPGTVILLNGTSSSGKSSIAEALLPLLAETYFHMPVDAFHAMRVDRDIADDDLQAEIDRTSKGFHRAVAGMAAAGNNLVVDYPLSRRWRLLDCLALLDARRVVLVKVYCPRAELVRRETERGDRTPGLAAAQYPVVHAHGVHDVTVDTSRETPRQCAERIARHLYGNPPRPTAFERLSALLASRNTG</sequence>
<dbReference type="Proteomes" id="UP000670475">
    <property type="component" value="Unassembled WGS sequence"/>
</dbReference>
<evidence type="ECO:0000256" key="1">
    <source>
        <dbReference type="PIRSR" id="PIRSR007531-1"/>
    </source>
</evidence>
<dbReference type="SUPFAM" id="SSF52540">
    <property type="entry name" value="P-loop containing nucleoside triphosphate hydrolases"/>
    <property type="match status" value="1"/>
</dbReference>
<proteinExistence type="predicted"/>
<reference evidence="3" key="1">
    <citation type="submission" date="2021-03" db="EMBL/GenBank/DDBJ databases">
        <title>Whole genome sequence of Streptomyces bomunensis MMS17-BM035.</title>
        <authorList>
            <person name="Lee J.H."/>
        </authorList>
    </citation>
    <scope>NUCLEOTIDE SEQUENCE</scope>
    <source>
        <strain evidence="3">MMS17-BM035</strain>
    </source>
</reference>
<protein>
    <submittedName>
        <fullName evidence="3">AAA family ATPase</fullName>
    </submittedName>
</protein>
<feature type="binding site" evidence="2">
    <location>
        <begin position="30"/>
        <end position="37"/>
    </location>
    <ligand>
        <name>ATP</name>
        <dbReference type="ChEBI" id="CHEBI:30616"/>
    </ligand>
</feature>